<sequence>MIYSSIDVWRSTTIRFLSLSKLRHISQYHSMTVFRPGTIIRRSLLLSGVVSRAGTGTYDHLEVHLDENELAPWEWRICIKSTPLPENVPCSSTFSKTEGGSDTQDHMDSATEERQFFQETGQIRCYIHSDSQSQDSWSKLRPRHIKSFFKGGAWRASQEICDLARTEVWEARQREKRRHEEEHDTTQMQGSGPSATIFGRCCSSSGKAESESYVYVIDIHNGQTTDSPKATLFEEHETRLKSMLVEQIVNQDGLTEDTDSGYYEGSLPSSGTTTPRSDTSSTGSRTPTMPSTPTRSSTPNYSPIGLHNRSPVSW</sequence>
<reference evidence="2 3" key="1">
    <citation type="submission" date="2016-07" db="EMBL/GenBank/DDBJ databases">
        <title>Pervasive Adenine N6-methylation of Active Genes in Fungi.</title>
        <authorList>
            <consortium name="DOE Joint Genome Institute"/>
            <person name="Mondo S.J."/>
            <person name="Dannebaum R.O."/>
            <person name="Kuo R.C."/>
            <person name="Labutti K."/>
            <person name="Haridas S."/>
            <person name="Kuo A."/>
            <person name="Salamov A."/>
            <person name="Ahrendt S.R."/>
            <person name="Lipzen A."/>
            <person name="Sullivan W."/>
            <person name="Andreopoulos W.B."/>
            <person name="Clum A."/>
            <person name="Lindquist E."/>
            <person name="Daum C."/>
            <person name="Ramamoorthy G.K."/>
            <person name="Gryganskyi A."/>
            <person name="Culley D."/>
            <person name="Magnuson J.K."/>
            <person name="James T.Y."/>
            <person name="O'Malley M.A."/>
            <person name="Stajich J.E."/>
            <person name="Spatafora J.W."/>
            <person name="Visel A."/>
            <person name="Grigoriev I.V."/>
        </authorList>
    </citation>
    <scope>NUCLEOTIDE SEQUENCE [LARGE SCALE GENOMIC DNA]</scope>
    <source>
        <strain evidence="2 3">68-887.2</strain>
    </source>
</reference>
<evidence type="ECO:0000313" key="2">
    <source>
        <dbReference type="EMBL" id="ORY28263.1"/>
    </source>
</evidence>
<name>A0A1Y2B0C7_9TREE</name>
<evidence type="ECO:0000256" key="1">
    <source>
        <dbReference type="SAM" id="MobiDB-lite"/>
    </source>
</evidence>
<proteinExistence type="predicted"/>
<feature type="region of interest" description="Disordered" evidence="1">
    <location>
        <begin position="174"/>
        <end position="197"/>
    </location>
</feature>
<keyword evidence="3" id="KW-1185">Reference proteome</keyword>
<dbReference type="AlphaFoldDB" id="A0A1Y2B0C7"/>
<feature type="compositionally biased region" description="Basic and acidic residues" evidence="1">
    <location>
        <begin position="174"/>
        <end position="185"/>
    </location>
</feature>
<feature type="region of interest" description="Disordered" evidence="1">
    <location>
        <begin position="255"/>
        <end position="314"/>
    </location>
</feature>
<dbReference type="InParanoid" id="A0A1Y2B0C7"/>
<organism evidence="2 3">
    <name type="scientific">Naematelia encephala</name>
    <dbReference type="NCBI Taxonomy" id="71784"/>
    <lineage>
        <taxon>Eukaryota</taxon>
        <taxon>Fungi</taxon>
        <taxon>Dikarya</taxon>
        <taxon>Basidiomycota</taxon>
        <taxon>Agaricomycotina</taxon>
        <taxon>Tremellomycetes</taxon>
        <taxon>Tremellales</taxon>
        <taxon>Naemateliaceae</taxon>
        <taxon>Naematelia</taxon>
    </lineage>
</organism>
<evidence type="ECO:0000313" key="3">
    <source>
        <dbReference type="Proteomes" id="UP000193986"/>
    </source>
</evidence>
<gene>
    <name evidence="2" type="ORF">BCR39DRAFT_205414</name>
</gene>
<dbReference type="Proteomes" id="UP000193986">
    <property type="component" value="Unassembled WGS sequence"/>
</dbReference>
<comment type="caution">
    <text evidence="2">The sequence shown here is derived from an EMBL/GenBank/DDBJ whole genome shotgun (WGS) entry which is preliminary data.</text>
</comment>
<dbReference type="EMBL" id="MCFC01000032">
    <property type="protein sequence ID" value="ORY28263.1"/>
    <property type="molecule type" value="Genomic_DNA"/>
</dbReference>
<accession>A0A1Y2B0C7</accession>
<feature type="compositionally biased region" description="Polar residues" evidence="1">
    <location>
        <begin position="267"/>
        <end position="278"/>
    </location>
</feature>
<protein>
    <submittedName>
        <fullName evidence="2">Uncharacterized protein</fullName>
    </submittedName>
</protein>
<feature type="compositionally biased region" description="Low complexity" evidence="1">
    <location>
        <begin position="279"/>
        <end position="303"/>
    </location>
</feature>